<evidence type="ECO:0000313" key="2">
    <source>
        <dbReference type="EMBL" id="KAB5593661.1"/>
    </source>
</evidence>
<name>A0A5N5QQ42_9AGAM</name>
<protein>
    <submittedName>
        <fullName evidence="2">F1F0 ATP synthase assembly protein ATP10</fullName>
    </submittedName>
</protein>
<dbReference type="AlphaFoldDB" id="A0A5N5QQ42"/>
<dbReference type="PANTHER" id="PTHR28106">
    <property type="entry name" value="MITOCHONDRIAL ATPASE COMPLEX SUBUNIT ATP10"/>
    <property type="match status" value="1"/>
</dbReference>
<reference evidence="2 3" key="1">
    <citation type="journal article" date="2019" name="Fungal Biol. Biotechnol.">
        <title>Draft genome sequence of fastidious pathogen Ceratobasidium theobromae, which causes vascular-streak dieback in Theobroma cacao.</title>
        <authorList>
            <person name="Ali S.S."/>
            <person name="Asman A."/>
            <person name="Shao J."/>
            <person name="Firmansyah A.P."/>
            <person name="Susilo A.W."/>
            <person name="Rosmana A."/>
            <person name="McMahon P."/>
            <person name="Junaid M."/>
            <person name="Guest D."/>
            <person name="Kheng T.Y."/>
            <person name="Meinhardt L.W."/>
            <person name="Bailey B.A."/>
        </authorList>
    </citation>
    <scope>NUCLEOTIDE SEQUENCE [LARGE SCALE GENOMIC DNA]</scope>
    <source>
        <strain evidence="2 3">CT2</strain>
    </source>
</reference>
<dbReference type="EMBL" id="SSOP01000033">
    <property type="protein sequence ID" value="KAB5593661.1"/>
    <property type="molecule type" value="Genomic_DNA"/>
</dbReference>
<proteinExistence type="predicted"/>
<dbReference type="InterPro" id="IPR007849">
    <property type="entry name" value="ATP10"/>
</dbReference>
<keyword evidence="3" id="KW-1185">Reference proteome</keyword>
<accession>A0A5N5QQ42</accession>
<dbReference type="Proteomes" id="UP000383932">
    <property type="component" value="Unassembled WGS sequence"/>
</dbReference>
<organism evidence="2 3">
    <name type="scientific">Ceratobasidium theobromae</name>
    <dbReference type="NCBI Taxonomy" id="1582974"/>
    <lineage>
        <taxon>Eukaryota</taxon>
        <taxon>Fungi</taxon>
        <taxon>Dikarya</taxon>
        <taxon>Basidiomycota</taxon>
        <taxon>Agaricomycotina</taxon>
        <taxon>Agaricomycetes</taxon>
        <taxon>Cantharellales</taxon>
        <taxon>Ceratobasidiaceae</taxon>
        <taxon>Ceratobasidium</taxon>
    </lineage>
</organism>
<feature type="region of interest" description="Disordered" evidence="1">
    <location>
        <begin position="28"/>
        <end position="73"/>
    </location>
</feature>
<dbReference type="PANTHER" id="PTHR28106:SF1">
    <property type="entry name" value="MITOCHONDRIAL ATPASE COMPLEX SUBUNIT ATP10"/>
    <property type="match status" value="1"/>
</dbReference>
<gene>
    <name evidence="2" type="ORF">CTheo_2954</name>
</gene>
<dbReference type="GO" id="GO:0033615">
    <property type="term" value="P:mitochondrial proton-transporting ATP synthase complex assembly"/>
    <property type="evidence" value="ECO:0007669"/>
    <property type="project" value="TreeGrafter"/>
</dbReference>
<evidence type="ECO:0000256" key="1">
    <source>
        <dbReference type="SAM" id="MobiDB-lite"/>
    </source>
</evidence>
<feature type="compositionally biased region" description="Polar residues" evidence="1">
    <location>
        <begin position="41"/>
        <end position="56"/>
    </location>
</feature>
<dbReference type="Pfam" id="PF05176">
    <property type="entry name" value="ATP-synt_10"/>
    <property type="match status" value="2"/>
</dbReference>
<comment type="caution">
    <text evidence="2">The sequence shown here is derived from an EMBL/GenBank/DDBJ whole genome shotgun (WGS) entry which is preliminary data.</text>
</comment>
<dbReference type="GO" id="GO:0005743">
    <property type="term" value="C:mitochondrial inner membrane"/>
    <property type="evidence" value="ECO:0007669"/>
    <property type="project" value="TreeGrafter"/>
</dbReference>
<sequence>MLLFVSRARPRLCVQALLGSRSRTVRTFPTLRNESPRSPALPTSESPTNKPSNAPLDSSPAENPPDTGAPLEFLSRPLGVSEVPSALPKSWAARREELLDREKHLEKRRHLVKEVTRGYFHDFHKLRHHGGKMWIAPRVLIREDKALYFPDVSGLTLDNRSTVHTTTLHAQSFVELALDRYKGNGDFQYMQVNLQENLLKSWLVSLSLSSLRKTVPPEFQSGYILSSQNMEYLRVPLGMENKHIGYTYLLDENIKVRWAGCGFARPEESEALANCTRVLLERFKASS</sequence>
<dbReference type="OrthoDB" id="17089at2759"/>
<evidence type="ECO:0000313" key="3">
    <source>
        <dbReference type="Proteomes" id="UP000383932"/>
    </source>
</evidence>